<name>U2PVY6_LEPWF</name>
<proteinExistence type="predicted"/>
<accession>U2PVY6</accession>
<dbReference type="Proteomes" id="UP000016626">
    <property type="component" value="Unassembled WGS sequence"/>
</dbReference>
<organism evidence="1 2">
    <name type="scientific">Leptotrichia wadei (strain F0279)</name>
    <dbReference type="NCBI Taxonomy" id="888055"/>
    <lineage>
        <taxon>Bacteria</taxon>
        <taxon>Fusobacteriati</taxon>
        <taxon>Fusobacteriota</taxon>
        <taxon>Fusobacteriia</taxon>
        <taxon>Fusobacteriales</taxon>
        <taxon>Leptotrichiaceae</taxon>
        <taxon>Leptotrichia</taxon>
    </lineage>
</organism>
<protein>
    <submittedName>
        <fullName evidence="1">Uncharacterized protein</fullName>
    </submittedName>
</protein>
<dbReference type="EMBL" id="AWVM01000101">
    <property type="protein sequence ID" value="ERK48266.1"/>
    <property type="molecule type" value="Genomic_DNA"/>
</dbReference>
<comment type="caution">
    <text evidence="1">The sequence shown here is derived from an EMBL/GenBank/DDBJ whole genome shotgun (WGS) entry which is preliminary data.</text>
</comment>
<dbReference type="HOGENOM" id="CLU_2974029_0_0_0"/>
<dbReference type="AlphaFoldDB" id="U2PVY6"/>
<dbReference type="RefSeq" id="WP_021746860.1">
    <property type="nucleotide sequence ID" value="NZ_KI271422.1"/>
</dbReference>
<dbReference type="PATRIC" id="fig|888055.3.peg.1870"/>
<reference evidence="1 2" key="1">
    <citation type="submission" date="2013-06" db="EMBL/GenBank/DDBJ databases">
        <authorList>
            <person name="Weinstock G."/>
            <person name="Sodergren E."/>
            <person name="Lobos E.A."/>
            <person name="Fulton L."/>
            <person name="Fulton R."/>
            <person name="Courtney L."/>
            <person name="Fronick C."/>
            <person name="O'Laughlin M."/>
            <person name="Godfrey J."/>
            <person name="Wilson R.M."/>
            <person name="Miner T."/>
            <person name="Farmer C."/>
            <person name="Delehaunty K."/>
            <person name="Cordes M."/>
            <person name="Minx P."/>
            <person name="Tomlinson C."/>
            <person name="Chen J."/>
            <person name="Wollam A."/>
            <person name="Pepin K.H."/>
            <person name="Bhonagiri V."/>
            <person name="Zhang X."/>
            <person name="Warren W."/>
            <person name="Mitreva M."/>
            <person name="Mardis E.R."/>
            <person name="Wilson R.K."/>
        </authorList>
    </citation>
    <scope>NUCLEOTIDE SEQUENCE [LARGE SCALE GENOMIC DNA]</scope>
    <source>
        <strain evidence="1 2">F0279</strain>
    </source>
</reference>
<evidence type="ECO:0000313" key="2">
    <source>
        <dbReference type="Proteomes" id="UP000016626"/>
    </source>
</evidence>
<gene>
    <name evidence="1" type="ORF">HMPREF9015_01948</name>
</gene>
<evidence type="ECO:0000313" key="1">
    <source>
        <dbReference type="EMBL" id="ERK48266.1"/>
    </source>
</evidence>
<sequence length="58" mass="6750">MNRGLRSFITGMADVSNSSRKSNIHLKKNDNESLYSDWKKIGKDFKKAINKYEKENGR</sequence>